<feature type="non-terminal residue" evidence="2">
    <location>
        <position position="105"/>
    </location>
</feature>
<organism evidence="2">
    <name type="scientific">uncultured Acetobacteraceae bacterium</name>
    <dbReference type="NCBI Taxonomy" id="169975"/>
    <lineage>
        <taxon>Bacteria</taxon>
        <taxon>Pseudomonadati</taxon>
        <taxon>Pseudomonadota</taxon>
        <taxon>Alphaproteobacteria</taxon>
        <taxon>Acetobacterales</taxon>
        <taxon>Acetobacteraceae</taxon>
        <taxon>environmental samples</taxon>
    </lineage>
</organism>
<feature type="compositionally biased region" description="Basic residues" evidence="1">
    <location>
        <begin position="66"/>
        <end position="84"/>
    </location>
</feature>
<name>A0A6J4I9Z8_9PROT</name>
<evidence type="ECO:0000256" key="1">
    <source>
        <dbReference type="SAM" id="MobiDB-lite"/>
    </source>
</evidence>
<feature type="compositionally biased region" description="Basic residues" evidence="1">
    <location>
        <begin position="40"/>
        <end position="55"/>
    </location>
</feature>
<protein>
    <submittedName>
        <fullName evidence="2">Uncharacterized protein</fullName>
    </submittedName>
</protein>
<feature type="region of interest" description="Disordered" evidence="1">
    <location>
        <begin position="1"/>
        <end position="105"/>
    </location>
</feature>
<feature type="non-terminal residue" evidence="2">
    <location>
        <position position="1"/>
    </location>
</feature>
<gene>
    <name evidence="2" type="ORF">AVDCRST_MAG04-1826</name>
</gene>
<proteinExistence type="predicted"/>
<evidence type="ECO:0000313" key="2">
    <source>
        <dbReference type="EMBL" id="CAA9245478.1"/>
    </source>
</evidence>
<accession>A0A6J4I9Z8</accession>
<feature type="compositionally biased region" description="Basic and acidic residues" evidence="1">
    <location>
        <begin position="18"/>
        <end position="30"/>
    </location>
</feature>
<feature type="compositionally biased region" description="Basic and acidic residues" evidence="1">
    <location>
        <begin position="94"/>
        <end position="105"/>
    </location>
</feature>
<dbReference type="EMBL" id="CADCTL010000125">
    <property type="protein sequence ID" value="CAA9245478.1"/>
    <property type="molecule type" value="Genomic_DNA"/>
</dbReference>
<dbReference type="AlphaFoldDB" id="A0A6J4I9Z8"/>
<sequence>ARARRPDAVDPSAARRRPAADARGGPDVRDAVPVADAATRLRRPRLRRHGRRRRGGGAVAADAGGRHRRRRFPGRARARRRRHGAARDAALAVRFHDEHGNRPPM</sequence>
<reference evidence="2" key="1">
    <citation type="submission" date="2020-02" db="EMBL/GenBank/DDBJ databases">
        <authorList>
            <person name="Meier V. D."/>
        </authorList>
    </citation>
    <scope>NUCLEOTIDE SEQUENCE</scope>
    <source>
        <strain evidence="2">AVDCRST_MAG04</strain>
    </source>
</reference>